<protein>
    <submittedName>
        <fullName evidence="1">Uncharacterized protein</fullName>
    </submittedName>
</protein>
<organism evidence="1 2">
    <name type="scientific">Eumeta variegata</name>
    <name type="common">Bagworm moth</name>
    <name type="synonym">Eumeta japonica</name>
    <dbReference type="NCBI Taxonomy" id="151549"/>
    <lineage>
        <taxon>Eukaryota</taxon>
        <taxon>Metazoa</taxon>
        <taxon>Ecdysozoa</taxon>
        <taxon>Arthropoda</taxon>
        <taxon>Hexapoda</taxon>
        <taxon>Insecta</taxon>
        <taxon>Pterygota</taxon>
        <taxon>Neoptera</taxon>
        <taxon>Endopterygota</taxon>
        <taxon>Lepidoptera</taxon>
        <taxon>Glossata</taxon>
        <taxon>Ditrysia</taxon>
        <taxon>Tineoidea</taxon>
        <taxon>Psychidae</taxon>
        <taxon>Oiketicinae</taxon>
        <taxon>Eumeta</taxon>
    </lineage>
</organism>
<accession>A0A4C1W187</accession>
<dbReference type="AlphaFoldDB" id="A0A4C1W187"/>
<evidence type="ECO:0000313" key="1">
    <source>
        <dbReference type="EMBL" id="GBP45068.1"/>
    </source>
</evidence>
<gene>
    <name evidence="1" type="ORF">EVAR_33172_1</name>
</gene>
<reference evidence="1 2" key="1">
    <citation type="journal article" date="2019" name="Commun. Biol.">
        <title>The bagworm genome reveals a unique fibroin gene that provides high tensile strength.</title>
        <authorList>
            <person name="Kono N."/>
            <person name="Nakamura H."/>
            <person name="Ohtoshi R."/>
            <person name="Tomita M."/>
            <person name="Numata K."/>
            <person name="Arakawa K."/>
        </authorList>
    </citation>
    <scope>NUCLEOTIDE SEQUENCE [LARGE SCALE GENOMIC DNA]</scope>
</reference>
<evidence type="ECO:0000313" key="2">
    <source>
        <dbReference type="Proteomes" id="UP000299102"/>
    </source>
</evidence>
<name>A0A4C1W187_EUMVA</name>
<sequence>MKQFLVCVERRVLSGFANAGRKRERAWKKHVFNNGTTTAVKYVADHVITPFPVPSARRAFVRLLRSGCYPAGSRFQIADCDNFETVCSRNDPERCKQQQPACETGFGIYARGTLIARGAAARALDRLNIEIVNSDVVRQTGATLRFRSRKIKTPPM</sequence>
<proteinExistence type="predicted"/>
<keyword evidence="2" id="KW-1185">Reference proteome</keyword>
<dbReference type="Proteomes" id="UP000299102">
    <property type="component" value="Unassembled WGS sequence"/>
</dbReference>
<dbReference type="EMBL" id="BGZK01000464">
    <property type="protein sequence ID" value="GBP45068.1"/>
    <property type="molecule type" value="Genomic_DNA"/>
</dbReference>
<comment type="caution">
    <text evidence="1">The sequence shown here is derived from an EMBL/GenBank/DDBJ whole genome shotgun (WGS) entry which is preliminary data.</text>
</comment>